<reference evidence="1" key="2">
    <citation type="submission" date="2021-08" db="EMBL/GenBank/DDBJ databases">
        <authorList>
            <person name="Tani A."/>
            <person name="Ola A."/>
            <person name="Ogura Y."/>
            <person name="Katsura K."/>
            <person name="Hayashi T."/>
        </authorList>
    </citation>
    <scope>NUCLEOTIDE SEQUENCE</scope>
    <source>
        <strain evidence="1">DSM 17168</strain>
    </source>
</reference>
<evidence type="ECO:0000313" key="1">
    <source>
        <dbReference type="EMBL" id="GJE01014.1"/>
    </source>
</evidence>
<keyword evidence="2" id="KW-1185">Reference proteome</keyword>
<organism evidence="1 2">
    <name type="scientific">Methylobacterium isbiliense</name>
    <dbReference type="NCBI Taxonomy" id="315478"/>
    <lineage>
        <taxon>Bacteria</taxon>
        <taxon>Pseudomonadati</taxon>
        <taxon>Pseudomonadota</taxon>
        <taxon>Alphaproteobacteria</taxon>
        <taxon>Hyphomicrobiales</taxon>
        <taxon>Methylobacteriaceae</taxon>
        <taxon>Methylobacterium</taxon>
    </lineage>
</organism>
<dbReference type="EMBL" id="BPQQ01000032">
    <property type="protein sequence ID" value="GJE01014.1"/>
    <property type="molecule type" value="Genomic_DNA"/>
</dbReference>
<dbReference type="RefSeq" id="WP_238235828.1">
    <property type="nucleotide sequence ID" value="NZ_BPQQ01000032.1"/>
</dbReference>
<gene>
    <name evidence="1" type="ORF">GMJLKIPL_2943</name>
</gene>
<evidence type="ECO:0000313" key="2">
    <source>
        <dbReference type="Proteomes" id="UP001055153"/>
    </source>
</evidence>
<dbReference type="Proteomes" id="UP001055153">
    <property type="component" value="Unassembled WGS sequence"/>
</dbReference>
<protein>
    <submittedName>
        <fullName evidence="1">Uncharacterized protein</fullName>
    </submittedName>
</protein>
<accession>A0ABQ4SGU3</accession>
<name>A0ABQ4SGU3_9HYPH</name>
<reference evidence="1" key="1">
    <citation type="journal article" date="2021" name="Front. Microbiol.">
        <title>Comprehensive Comparative Genomics and Phenotyping of Methylobacterium Species.</title>
        <authorList>
            <person name="Alessa O."/>
            <person name="Ogura Y."/>
            <person name="Fujitani Y."/>
            <person name="Takami H."/>
            <person name="Hayashi T."/>
            <person name="Sahin N."/>
            <person name="Tani A."/>
        </authorList>
    </citation>
    <scope>NUCLEOTIDE SEQUENCE</scope>
    <source>
        <strain evidence="1">DSM 17168</strain>
    </source>
</reference>
<sequence>MISREKSGIPEAGLADTEVGPTLIGAAIVAALVEARLVDAERVAAFAEIFASAGPGATPAVAEQLHGFAALVRTLARMPVDAGRT</sequence>
<proteinExistence type="predicted"/>
<comment type="caution">
    <text evidence="1">The sequence shown here is derived from an EMBL/GenBank/DDBJ whole genome shotgun (WGS) entry which is preliminary data.</text>
</comment>